<evidence type="ECO:0000313" key="2">
    <source>
        <dbReference type="Proteomes" id="UP000007039"/>
    </source>
</evidence>
<proteinExistence type="predicted"/>
<dbReference type="eggNOG" id="ENOG5033RW4">
    <property type="taxonomic scope" value="Bacteria"/>
</dbReference>
<accession>E4THB7</accession>
<dbReference type="HOGENOM" id="CLU_1072335_0_0_0"/>
<reference key="1">
    <citation type="submission" date="2010-11" db="EMBL/GenBank/DDBJ databases">
        <title>The complete genome of chromosome of Calditerrivibrio nitroreducens DSM 19672.</title>
        <authorList>
            <consortium name="US DOE Joint Genome Institute (JGI-PGF)"/>
            <person name="Lucas S."/>
            <person name="Copeland A."/>
            <person name="Lapidus A."/>
            <person name="Bruce D."/>
            <person name="Goodwin L."/>
            <person name="Pitluck S."/>
            <person name="Kyrpides N."/>
            <person name="Mavromatis K."/>
            <person name="Ivanova N."/>
            <person name="Mikhailova N."/>
            <person name="Zeytun A."/>
            <person name="Brettin T."/>
            <person name="Detter J.C."/>
            <person name="Tapia R."/>
            <person name="Han C."/>
            <person name="Land M."/>
            <person name="Hauser L."/>
            <person name="Markowitz V."/>
            <person name="Cheng J.-F."/>
            <person name="Hugenholtz P."/>
            <person name="Woyke T."/>
            <person name="Wu D."/>
            <person name="Spring S."/>
            <person name="Schroeder M."/>
            <person name="Brambilla E."/>
            <person name="Klenk H.-P."/>
            <person name="Eisen J.A."/>
        </authorList>
    </citation>
    <scope>NUCLEOTIDE SEQUENCE [LARGE SCALE GENOMIC DNA]</scope>
    <source>
        <strain>DSM 19672</strain>
    </source>
</reference>
<dbReference type="AlphaFoldDB" id="E4THB7"/>
<protein>
    <submittedName>
        <fullName evidence="1">Uncharacterized protein</fullName>
    </submittedName>
</protein>
<name>E4THB7_CALNY</name>
<evidence type="ECO:0000313" key="1">
    <source>
        <dbReference type="EMBL" id="ADR19852.1"/>
    </source>
</evidence>
<dbReference type="Proteomes" id="UP000007039">
    <property type="component" value="Chromosome"/>
</dbReference>
<organism evidence="1 2">
    <name type="scientific">Calditerrivibrio nitroreducens (strain DSM 19672 / NBRC 101217 / Yu37-1)</name>
    <dbReference type="NCBI Taxonomy" id="768670"/>
    <lineage>
        <taxon>Bacteria</taxon>
        <taxon>Pseudomonadati</taxon>
        <taxon>Deferribacterota</taxon>
        <taxon>Deferribacteres</taxon>
        <taxon>Deferribacterales</taxon>
        <taxon>Calditerrivibrionaceae</taxon>
    </lineage>
</organism>
<gene>
    <name evidence="1" type="ordered locus">Calni_1953</name>
</gene>
<reference evidence="1 2" key="2">
    <citation type="journal article" date="2011" name="Stand. Genomic Sci.">
        <title>Complete genome sequence of Calditerrivibrio nitroreducens type strain (Yu37-1).</title>
        <authorList>
            <person name="Pitluck S."/>
            <person name="Sikorski J."/>
            <person name="Zeytun A."/>
            <person name="Lapidus A."/>
            <person name="Nolan M."/>
            <person name="Lucas S."/>
            <person name="Hammon N."/>
            <person name="Deshpande S."/>
            <person name="Cheng J.F."/>
            <person name="Tapia R."/>
            <person name="Han C."/>
            <person name="Goodwin L."/>
            <person name="Liolios K."/>
            <person name="Pagani I."/>
            <person name="Ivanova N."/>
            <person name="Mavromatis K."/>
            <person name="Pati A."/>
            <person name="Chen A."/>
            <person name="Palaniappan K."/>
            <person name="Hauser L."/>
            <person name="Chang Y.J."/>
            <person name="Jeffries C.D."/>
            <person name="Detter J.C."/>
            <person name="Brambilla E."/>
            <person name="Djao O.D."/>
            <person name="Rohde M."/>
            <person name="Spring S."/>
            <person name="Goker M."/>
            <person name="Woyke T."/>
            <person name="Bristow J."/>
            <person name="Eisen J.A."/>
            <person name="Markowitz V."/>
            <person name="Hugenholtz P."/>
            <person name="Kyrpides N.C."/>
            <person name="Klenk H.P."/>
            <person name="Land M."/>
        </authorList>
    </citation>
    <scope>NUCLEOTIDE SEQUENCE [LARGE SCALE GENOMIC DNA]</scope>
    <source>
        <strain evidence="2">DSM 19672 / NBRC 101217 / Yu37-1</strain>
    </source>
</reference>
<dbReference type="EMBL" id="CP002347">
    <property type="protein sequence ID" value="ADR19852.1"/>
    <property type="molecule type" value="Genomic_DNA"/>
</dbReference>
<sequence>MNEIKAKKIIEYVVKKTESRWQKYQVHWKDIDEVFIQRGYEQGGFEAWKFFKLLKEQRISSIERIGQILNNYKGDTRYNRSFAGSPFSPFYEDMKNGVYGIEGQKFFECVKNFQGQRGFKFWELLWYMLVCCNYLKNNYQGSFSYFLKKKYAEFKNKEMVSDDEFLKISSEEWEEFTSITKPWNELYGIGENVFDFIIGDIVEANFAKDTYKLDSANIHFLKVTGINKLISKLERNEVKKFLKELSLPYTIREINKGIYTYCSETEANGFGFCRKEEKCKECEVNTLCEKNF</sequence>
<dbReference type="KEGG" id="cni:Calni_1953"/>
<keyword evidence="2" id="KW-1185">Reference proteome</keyword>
<dbReference type="RefSeq" id="WP_013452060.1">
    <property type="nucleotide sequence ID" value="NC_014758.1"/>
</dbReference>